<dbReference type="PRINTS" id="PR00344">
    <property type="entry name" value="BCTRLSENSOR"/>
</dbReference>
<organism evidence="12 13">
    <name type="scientific">Acanthopleuribacter pedis</name>
    <dbReference type="NCBI Taxonomy" id="442870"/>
    <lineage>
        <taxon>Bacteria</taxon>
        <taxon>Pseudomonadati</taxon>
        <taxon>Acidobacteriota</taxon>
        <taxon>Holophagae</taxon>
        <taxon>Acanthopleuribacterales</taxon>
        <taxon>Acanthopleuribacteraceae</taxon>
        <taxon>Acanthopleuribacter</taxon>
    </lineage>
</organism>
<dbReference type="SUPFAM" id="SSF47384">
    <property type="entry name" value="Homodimeric domain of signal transducing histidine kinase"/>
    <property type="match status" value="1"/>
</dbReference>
<dbReference type="CDD" id="cd00082">
    <property type="entry name" value="HisKA"/>
    <property type="match status" value="1"/>
</dbReference>
<evidence type="ECO:0000313" key="13">
    <source>
        <dbReference type="Proteomes" id="UP000664417"/>
    </source>
</evidence>
<reference evidence="12" key="1">
    <citation type="submission" date="2021-03" db="EMBL/GenBank/DDBJ databases">
        <authorList>
            <person name="Wang G."/>
        </authorList>
    </citation>
    <scope>NUCLEOTIDE SEQUENCE</scope>
    <source>
        <strain evidence="12">KCTC 12899</strain>
    </source>
</reference>
<feature type="domain" description="Histidine kinase" evidence="10">
    <location>
        <begin position="168"/>
        <end position="401"/>
    </location>
</feature>
<dbReference type="Gene3D" id="3.40.50.2300">
    <property type="match status" value="1"/>
</dbReference>
<evidence type="ECO:0000313" key="12">
    <source>
        <dbReference type="EMBL" id="MBO1317839.1"/>
    </source>
</evidence>
<comment type="catalytic activity">
    <reaction evidence="1">
        <text>ATP + protein L-histidine = ADP + protein N-phospho-L-histidine.</text>
        <dbReference type="EC" id="2.7.13.3"/>
    </reaction>
</comment>
<dbReference type="InterPro" id="IPR005467">
    <property type="entry name" value="His_kinase_dom"/>
</dbReference>
<dbReference type="Gene3D" id="3.30.565.10">
    <property type="entry name" value="Histidine kinase-like ATPase, C-terminal domain"/>
    <property type="match status" value="1"/>
</dbReference>
<dbReference type="RefSeq" id="WP_207857312.1">
    <property type="nucleotide sequence ID" value="NZ_JAFREP010000004.1"/>
</dbReference>
<keyword evidence="5" id="KW-0547">Nucleotide-binding</keyword>
<dbReference type="Pfam" id="PF00072">
    <property type="entry name" value="Response_reg"/>
    <property type="match status" value="1"/>
</dbReference>
<dbReference type="InterPro" id="IPR003661">
    <property type="entry name" value="HisK_dim/P_dom"/>
</dbReference>
<evidence type="ECO:0000256" key="9">
    <source>
        <dbReference type="PROSITE-ProRule" id="PRU00169"/>
    </source>
</evidence>
<dbReference type="InterPro" id="IPR036890">
    <property type="entry name" value="HATPase_C_sf"/>
</dbReference>
<dbReference type="SMART" id="SM00388">
    <property type="entry name" value="HisKA"/>
    <property type="match status" value="1"/>
</dbReference>
<proteinExistence type="predicted"/>
<dbReference type="InterPro" id="IPR004358">
    <property type="entry name" value="Sig_transdc_His_kin-like_C"/>
</dbReference>
<dbReference type="InterPro" id="IPR011006">
    <property type="entry name" value="CheY-like_superfamily"/>
</dbReference>
<dbReference type="EMBL" id="JAFREP010000004">
    <property type="protein sequence ID" value="MBO1317839.1"/>
    <property type="molecule type" value="Genomic_DNA"/>
</dbReference>
<dbReference type="Proteomes" id="UP000664417">
    <property type="component" value="Unassembled WGS sequence"/>
</dbReference>
<dbReference type="PANTHER" id="PTHR43065">
    <property type="entry name" value="SENSOR HISTIDINE KINASE"/>
    <property type="match status" value="1"/>
</dbReference>
<dbReference type="Pfam" id="PF02518">
    <property type="entry name" value="HATPase_c"/>
    <property type="match status" value="1"/>
</dbReference>
<keyword evidence="7" id="KW-0067">ATP-binding</keyword>
<evidence type="ECO:0000256" key="1">
    <source>
        <dbReference type="ARBA" id="ARBA00000085"/>
    </source>
</evidence>
<dbReference type="SMART" id="SM00387">
    <property type="entry name" value="HATPase_c"/>
    <property type="match status" value="1"/>
</dbReference>
<evidence type="ECO:0000259" key="11">
    <source>
        <dbReference type="PROSITE" id="PS50110"/>
    </source>
</evidence>
<dbReference type="CDD" id="cd17546">
    <property type="entry name" value="REC_hyHK_CKI1_RcsC-like"/>
    <property type="match status" value="1"/>
</dbReference>
<evidence type="ECO:0000256" key="3">
    <source>
        <dbReference type="ARBA" id="ARBA00022553"/>
    </source>
</evidence>
<accession>A0A8J7Q6U4</accession>
<keyword evidence="13" id="KW-1185">Reference proteome</keyword>
<evidence type="ECO:0000256" key="8">
    <source>
        <dbReference type="ARBA" id="ARBA00023012"/>
    </source>
</evidence>
<dbReference type="GO" id="GO:0000155">
    <property type="term" value="F:phosphorelay sensor kinase activity"/>
    <property type="evidence" value="ECO:0007669"/>
    <property type="project" value="InterPro"/>
</dbReference>
<evidence type="ECO:0000256" key="2">
    <source>
        <dbReference type="ARBA" id="ARBA00012438"/>
    </source>
</evidence>
<comment type="caution">
    <text evidence="12">The sequence shown here is derived from an EMBL/GenBank/DDBJ whole genome shotgun (WGS) entry which is preliminary data.</text>
</comment>
<dbReference type="InterPro" id="IPR036097">
    <property type="entry name" value="HisK_dim/P_sf"/>
</dbReference>
<dbReference type="SMART" id="SM00448">
    <property type="entry name" value="REC"/>
    <property type="match status" value="1"/>
</dbReference>
<dbReference type="GO" id="GO:0005524">
    <property type="term" value="F:ATP binding"/>
    <property type="evidence" value="ECO:0007669"/>
    <property type="project" value="UniProtKB-KW"/>
</dbReference>
<evidence type="ECO:0000256" key="4">
    <source>
        <dbReference type="ARBA" id="ARBA00022679"/>
    </source>
</evidence>
<dbReference type="PROSITE" id="PS50110">
    <property type="entry name" value="RESPONSE_REGULATORY"/>
    <property type="match status" value="1"/>
</dbReference>
<keyword evidence="6" id="KW-0418">Kinase</keyword>
<feature type="modified residue" description="4-aspartylphosphate" evidence="9">
    <location>
        <position position="52"/>
    </location>
</feature>
<gene>
    <name evidence="12" type="ORF">J3U88_05150</name>
</gene>
<evidence type="ECO:0000256" key="5">
    <source>
        <dbReference type="ARBA" id="ARBA00022741"/>
    </source>
</evidence>
<dbReference type="PANTHER" id="PTHR43065:SF10">
    <property type="entry name" value="PEROXIDE STRESS-ACTIVATED HISTIDINE KINASE MAK3"/>
    <property type="match status" value="1"/>
</dbReference>
<sequence>MMILVAEDDRVSCGILERYVLKWGFACVTAVDGEKAWQAIQENPDIALAIIDWHMPGLTGIELCKKIRIEMSESPLHLILLTGRKEKKDVLTAFAAGVDDFITKPFDPLELHSRIKVGQRLVESNRKLIHQNRQLAEFAKEMESLAEERARMLIHSDRLATLGVLAAGIAHEINNPTTFISGNAQTLERCIPTIEKGLRHLLESEPDKARRINLILEDFPKMTQGIRNGVKRISSIVNHLKSFSRKSDTRDLVPVDLHQSLENALLLCNNRLKHKFEVVRDFDMAVSTVNGDAQRLEQVFVNLIVNATDAMVDTPTKQLRIVTQLENDRIRIHFIDTGTGVPEEKIDQIFQPFYTTKDPGKGTGLGLAVSDGIITEHNGALTVRNIDGGGACFSIVLPNPAKPPTLG</sequence>
<dbReference type="SUPFAM" id="SSF55874">
    <property type="entry name" value="ATPase domain of HSP90 chaperone/DNA topoisomerase II/histidine kinase"/>
    <property type="match status" value="1"/>
</dbReference>
<dbReference type="PROSITE" id="PS50109">
    <property type="entry name" value="HIS_KIN"/>
    <property type="match status" value="1"/>
</dbReference>
<evidence type="ECO:0000256" key="7">
    <source>
        <dbReference type="ARBA" id="ARBA00022840"/>
    </source>
</evidence>
<dbReference type="Gene3D" id="1.10.287.130">
    <property type="match status" value="1"/>
</dbReference>
<keyword evidence="8" id="KW-0902">Two-component regulatory system</keyword>
<keyword evidence="4" id="KW-0808">Transferase</keyword>
<dbReference type="SUPFAM" id="SSF52172">
    <property type="entry name" value="CheY-like"/>
    <property type="match status" value="1"/>
</dbReference>
<protein>
    <recommendedName>
        <fullName evidence="2">histidine kinase</fullName>
        <ecNumber evidence="2">2.7.13.3</ecNumber>
    </recommendedName>
</protein>
<dbReference type="InterPro" id="IPR001789">
    <property type="entry name" value="Sig_transdc_resp-reg_receiver"/>
</dbReference>
<feature type="domain" description="Response regulatory" evidence="11">
    <location>
        <begin position="2"/>
        <end position="119"/>
    </location>
</feature>
<dbReference type="AlphaFoldDB" id="A0A8J7Q6U4"/>
<evidence type="ECO:0000256" key="6">
    <source>
        <dbReference type="ARBA" id="ARBA00022777"/>
    </source>
</evidence>
<dbReference type="InterPro" id="IPR003594">
    <property type="entry name" value="HATPase_dom"/>
</dbReference>
<name>A0A8J7Q6U4_9BACT</name>
<evidence type="ECO:0000259" key="10">
    <source>
        <dbReference type="PROSITE" id="PS50109"/>
    </source>
</evidence>
<keyword evidence="3 9" id="KW-0597">Phosphoprotein</keyword>
<dbReference type="Pfam" id="PF00512">
    <property type="entry name" value="HisKA"/>
    <property type="match status" value="1"/>
</dbReference>
<dbReference type="EC" id="2.7.13.3" evidence="2"/>